<proteinExistence type="predicted"/>
<feature type="domain" description="Heterokaryon incompatibility" evidence="1">
    <location>
        <begin position="59"/>
        <end position="144"/>
    </location>
</feature>
<protein>
    <submittedName>
        <fullName evidence="2">Heterokaryon incompatibility protein-domain-containing protein</fullName>
    </submittedName>
</protein>
<name>A0AA39Y057_9PEZI</name>
<dbReference type="EMBL" id="JAULSV010000006">
    <property type="protein sequence ID" value="KAK0642195.1"/>
    <property type="molecule type" value="Genomic_DNA"/>
</dbReference>
<dbReference type="AlphaFoldDB" id="A0AA39Y057"/>
<feature type="non-terminal residue" evidence="2">
    <location>
        <position position="146"/>
    </location>
</feature>
<reference evidence="2" key="1">
    <citation type="submission" date="2023-06" db="EMBL/GenBank/DDBJ databases">
        <title>Genome-scale phylogeny and comparative genomics of the fungal order Sordariales.</title>
        <authorList>
            <consortium name="Lawrence Berkeley National Laboratory"/>
            <person name="Hensen N."/>
            <person name="Bonometti L."/>
            <person name="Westerberg I."/>
            <person name="Brannstrom I.O."/>
            <person name="Guillou S."/>
            <person name="Cros-Aarteil S."/>
            <person name="Calhoun S."/>
            <person name="Haridas S."/>
            <person name="Kuo A."/>
            <person name="Mondo S."/>
            <person name="Pangilinan J."/>
            <person name="Riley R."/>
            <person name="Labutti K."/>
            <person name="Andreopoulos B."/>
            <person name="Lipzen A."/>
            <person name="Chen C."/>
            <person name="Yanf M."/>
            <person name="Daum C."/>
            <person name="Ng V."/>
            <person name="Clum A."/>
            <person name="Steindorff A."/>
            <person name="Ohm R."/>
            <person name="Martin F."/>
            <person name="Silar P."/>
            <person name="Natvig D."/>
            <person name="Lalanne C."/>
            <person name="Gautier V."/>
            <person name="Ament-Velasquez S.L."/>
            <person name="Kruys A."/>
            <person name="Hutchinson M.I."/>
            <person name="Powell A.J."/>
            <person name="Barry K."/>
            <person name="Miller A.N."/>
            <person name="Grigoriev I.V."/>
            <person name="Debuchy R."/>
            <person name="Gladieux P."/>
            <person name="Thoren M.H."/>
            <person name="Johannesson H."/>
        </authorList>
    </citation>
    <scope>NUCLEOTIDE SEQUENCE</scope>
    <source>
        <strain evidence="2">SMH2532-1</strain>
    </source>
</reference>
<comment type="caution">
    <text evidence="2">The sequence shown here is derived from an EMBL/GenBank/DDBJ whole genome shotgun (WGS) entry which is preliminary data.</text>
</comment>
<evidence type="ECO:0000313" key="3">
    <source>
        <dbReference type="Proteomes" id="UP001174936"/>
    </source>
</evidence>
<organism evidence="2 3">
    <name type="scientific">Cercophora newfieldiana</name>
    <dbReference type="NCBI Taxonomy" id="92897"/>
    <lineage>
        <taxon>Eukaryota</taxon>
        <taxon>Fungi</taxon>
        <taxon>Dikarya</taxon>
        <taxon>Ascomycota</taxon>
        <taxon>Pezizomycotina</taxon>
        <taxon>Sordariomycetes</taxon>
        <taxon>Sordariomycetidae</taxon>
        <taxon>Sordariales</taxon>
        <taxon>Lasiosphaeriaceae</taxon>
        <taxon>Cercophora</taxon>
    </lineage>
</organism>
<dbReference type="PANTHER" id="PTHR24148:SF64">
    <property type="entry name" value="HETEROKARYON INCOMPATIBILITY DOMAIN-CONTAINING PROTEIN"/>
    <property type="match status" value="1"/>
</dbReference>
<sequence length="146" mass="16578">MSIAKGHVQRAGFGDTRPYLYQGLQLASSIRLVELSPGEPEDMLCLDMYEVSLDDEPIYQALSYEWGEKMGSISVRCGDSHHLLVTPNLETALLHLRSREKTMILWIDALCINQNDMQERSKQVSMMKRIFLGASSVFLWIGRDSP</sequence>
<dbReference type="InterPro" id="IPR010730">
    <property type="entry name" value="HET"/>
</dbReference>
<evidence type="ECO:0000313" key="2">
    <source>
        <dbReference type="EMBL" id="KAK0642195.1"/>
    </source>
</evidence>
<gene>
    <name evidence="2" type="ORF">B0T16DRAFT_333959</name>
</gene>
<keyword evidence="3" id="KW-1185">Reference proteome</keyword>
<dbReference type="InterPro" id="IPR052895">
    <property type="entry name" value="HetReg/Transcr_Mod"/>
</dbReference>
<dbReference type="Pfam" id="PF06985">
    <property type="entry name" value="HET"/>
    <property type="match status" value="1"/>
</dbReference>
<evidence type="ECO:0000259" key="1">
    <source>
        <dbReference type="Pfam" id="PF06985"/>
    </source>
</evidence>
<dbReference type="PANTHER" id="PTHR24148">
    <property type="entry name" value="ANKYRIN REPEAT DOMAIN-CONTAINING PROTEIN 39 HOMOLOG-RELATED"/>
    <property type="match status" value="1"/>
</dbReference>
<dbReference type="Proteomes" id="UP001174936">
    <property type="component" value="Unassembled WGS sequence"/>
</dbReference>
<accession>A0AA39Y057</accession>